<protein>
    <recommendedName>
        <fullName evidence="3">Transcriptional repressor</fullName>
    </recommendedName>
</protein>
<dbReference type="SUPFAM" id="SSF46785">
    <property type="entry name" value="Winged helix' DNA-binding domain"/>
    <property type="match status" value="1"/>
</dbReference>
<dbReference type="AlphaFoldDB" id="A0A1F7UA50"/>
<gene>
    <name evidence="1" type="ORF">A3C96_01855</name>
</gene>
<dbReference type="InterPro" id="IPR036388">
    <property type="entry name" value="WH-like_DNA-bd_sf"/>
</dbReference>
<name>A0A1F7UA50_9BACT</name>
<dbReference type="GO" id="GO:0008270">
    <property type="term" value="F:zinc ion binding"/>
    <property type="evidence" value="ECO:0007669"/>
    <property type="project" value="TreeGrafter"/>
</dbReference>
<organism evidence="1 2">
    <name type="scientific">Candidatus Uhrbacteria bacterium RIFCSPHIGHO2_02_FULL_60_10</name>
    <dbReference type="NCBI Taxonomy" id="1802392"/>
    <lineage>
        <taxon>Bacteria</taxon>
        <taxon>Candidatus Uhriibacteriota</taxon>
    </lineage>
</organism>
<evidence type="ECO:0008006" key="3">
    <source>
        <dbReference type="Google" id="ProtNLM"/>
    </source>
</evidence>
<accession>A0A1F7UA50</accession>
<evidence type="ECO:0000313" key="1">
    <source>
        <dbReference type="EMBL" id="OGL74668.1"/>
    </source>
</evidence>
<dbReference type="InterPro" id="IPR036390">
    <property type="entry name" value="WH_DNA-bd_sf"/>
</dbReference>
<sequence length="140" mass="15697">MTISKKCLSERIIAFESAVRAGQLKMTDQRRAVYRAVAAVETHPTAEAVWRAVRRRQPDVSFATVYRNLGQLRDLGLILELRPKDGQVRFDANCGTHGHLVNLKTGAIRDVPLIGRPPRPRGIRTADIRHTVVIFYVAGE</sequence>
<dbReference type="Proteomes" id="UP000177088">
    <property type="component" value="Unassembled WGS sequence"/>
</dbReference>
<evidence type="ECO:0000313" key="2">
    <source>
        <dbReference type="Proteomes" id="UP000177088"/>
    </source>
</evidence>
<dbReference type="CDD" id="cd07153">
    <property type="entry name" value="Fur_like"/>
    <property type="match status" value="1"/>
</dbReference>
<dbReference type="GO" id="GO:0045892">
    <property type="term" value="P:negative regulation of DNA-templated transcription"/>
    <property type="evidence" value="ECO:0007669"/>
    <property type="project" value="TreeGrafter"/>
</dbReference>
<dbReference type="GO" id="GO:0000976">
    <property type="term" value="F:transcription cis-regulatory region binding"/>
    <property type="evidence" value="ECO:0007669"/>
    <property type="project" value="TreeGrafter"/>
</dbReference>
<proteinExistence type="predicted"/>
<reference evidence="1 2" key="1">
    <citation type="journal article" date="2016" name="Nat. Commun.">
        <title>Thousands of microbial genomes shed light on interconnected biogeochemical processes in an aquifer system.</title>
        <authorList>
            <person name="Anantharaman K."/>
            <person name="Brown C.T."/>
            <person name="Hug L.A."/>
            <person name="Sharon I."/>
            <person name="Castelle C.J."/>
            <person name="Probst A.J."/>
            <person name="Thomas B.C."/>
            <person name="Singh A."/>
            <person name="Wilkins M.J."/>
            <person name="Karaoz U."/>
            <person name="Brodie E.L."/>
            <person name="Williams K.H."/>
            <person name="Hubbard S.S."/>
            <person name="Banfield J.F."/>
        </authorList>
    </citation>
    <scope>NUCLEOTIDE SEQUENCE [LARGE SCALE GENOMIC DNA]</scope>
</reference>
<dbReference type="EMBL" id="MGEA01000010">
    <property type="protein sequence ID" value="OGL74668.1"/>
    <property type="molecule type" value="Genomic_DNA"/>
</dbReference>
<dbReference type="Gene3D" id="1.10.10.10">
    <property type="entry name" value="Winged helix-like DNA-binding domain superfamily/Winged helix DNA-binding domain"/>
    <property type="match status" value="1"/>
</dbReference>
<comment type="caution">
    <text evidence="1">The sequence shown here is derived from an EMBL/GenBank/DDBJ whole genome shotgun (WGS) entry which is preliminary data.</text>
</comment>
<dbReference type="InterPro" id="IPR002481">
    <property type="entry name" value="FUR"/>
</dbReference>
<dbReference type="GO" id="GO:1900376">
    <property type="term" value="P:regulation of secondary metabolite biosynthetic process"/>
    <property type="evidence" value="ECO:0007669"/>
    <property type="project" value="TreeGrafter"/>
</dbReference>
<dbReference type="GO" id="GO:0003700">
    <property type="term" value="F:DNA-binding transcription factor activity"/>
    <property type="evidence" value="ECO:0007669"/>
    <property type="project" value="InterPro"/>
</dbReference>
<dbReference type="PANTHER" id="PTHR33202:SF7">
    <property type="entry name" value="FERRIC UPTAKE REGULATION PROTEIN"/>
    <property type="match status" value="1"/>
</dbReference>
<dbReference type="Pfam" id="PF01475">
    <property type="entry name" value="FUR"/>
    <property type="match status" value="1"/>
</dbReference>
<dbReference type="PANTHER" id="PTHR33202">
    <property type="entry name" value="ZINC UPTAKE REGULATION PROTEIN"/>
    <property type="match status" value="1"/>
</dbReference>